<comment type="caution">
    <text evidence="7">The sequence shown here is derived from an EMBL/GenBank/DDBJ whole genome shotgun (WGS) entry which is preliminary data.</text>
</comment>
<comment type="subcellular location">
    <subcellularLocation>
        <location evidence="1">Cell membrane</location>
        <topology evidence="1">Multi-pass membrane protein</topology>
    </subcellularLocation>
</comment>
<feature type="transmembrane region" description="Helical" evidence="6">
    <location>
        <begin position="456"/>
        <end position="476"/>
    </location>
</feature>
<evidence type="ECO:0000256" key="5">
    <source>
        <dbReference type="ARBA" id="ARBA00023136"/>
    </source>
</evidence>
<feature type="transmembrane region" description="Helical" evidence="6">
    <location>
        <begin position="215"/>
        <end position="233"/>
    </location>
</feature>
<keyword evidence="2" id="KW-1003">Cell membrane</keyword>
<reference evidence="7 8" key="1">
    <citation type="submission" date="2010-12" db="EMBL/GenBank/DDBJ databases">
        <authorList>
            <person name="Muzny D."/>
            <person name="Qin X."/>
            <person name="Buhay C."/>
            <person name="Dugan-Rocha S."/>
            <person name="Ding Y."/>
            <person name="Chen G."/>
            <person name="Hawes A."/>
            <person name="Holder M."/>
            <person name="Jhangiani S."/>
            <person name="Johnson A."/>
            <person name="Khan Z."/>
            <person name="Li Z."/>
            <person name="Liu W."/>
            <person name="Liu X."/>
            <person name="Perez L."/>
            <person name="Shen H."/>
            <person name="Wang Q."/>
            <person name="Watt J."/>
            <person name="Xi L."/>
            <person name="Xin Y."/>
            <person name="Zhou J."/>
            <person name="Deng J."/>
            <person name="Jiang H."/>
            <person name="Liu Y."/>
            <person name="Qu J."/>
            <person name="Song X.-Z."/>
            <person name="Zhang L."/>
            <person name="Villasana D."/>
            <person name="Johnson A."/>
            <person name="Liu J."/>
            <person name="Liyanage D."/>
            <person name="Lorensuhewa L."/>
            <person name="Robinson T."/>
            <person name="Song A."/>
            <person name="Song B.-B."/>
            <person name="Dinh H."/>
            <person name="Thornton R."/>
            <person name="Coyle M."/>
            <person name="Francisco L."/>
            <person name="Jackson L."/>
            <person name="Javaid M."/>
            <person name="Korchina V."/>
            <person name="Kovar C."/>
            <person name="Mata R."/>
            <person name="Mathew T."/>
            <person name="Ngo R."/>
            <person name="Nguyen L."/>
            <person name="Nguyen N."/>
            <person name="Okwuonu G."/>
            <person name="Ongeri F."/>
            <person name="Pham C."/>
            <person name="Simmons D."/>
            <person name="Wilczek-Boney K."/>
            <person name="Hale W."/>
            <person name="Jakkamsetti A."/>
            <person name="Pham P."/>
            <person name="Ruth R."/>
            <person name="San Lucas F."/>
            <person name="Warren J."/>
            <person name="Zhang J."/>
            <person name="Zhao Z."/>
            <person name="Zhou C."/>
            <person name="Zhu D."/>
            <person name="Lee S."/>
            <person name="Bess C."/>
            <person name="Blankenburg K."/>
            <person name="Forbes L."/>
            <person name="Fu Q."/>
            <person name="Gubbala S."/>
            <person name="Hirani K."/>
            <person name="Jayaseelan J.C."/>
            <person name="Lara F."/>
            <person name="Munidasa M."/>
            <person name="Palculict T."/>
            <person name="Patil S."/>
            <person name="Pu L.-L."/>
            <person name="Saada N."/>
            <person name="Tang L."/>
            <person name="Weissenberger G."/>
            <person name="Zhu Y."/>
            <person name="Hemphill L."/>
            <person name="Shang Y."/>
            <person name="Youmans B."/>
            <person name="Ayvaz T."/>
            <person name="Ross M."/>
            <person name="Santibanez J."/>
            <person name="Aqrawi P."/>
            <person name="Gross S."/>
            <person name="Joshi V."/>
            <person name="Fowler G."/>
            <person name="Nazareth L."/>
            <person name="Reid J."/>
            <person name="Worley K."/>
            <person name="Petrosino J."/>
            <person name="Highlander S."/>
            <person name="Gibbs R."/>
        </authorList>
    </citation>
    <scope>NUCLEOTIDE SEQUENCE [LARGE SCALE GENOMIC DNA]</scope>
    <source>
        <strain evidence="7 8">DSM 10105</strain>
    </source>
</reference>
<sequence>MSYAYSAAQVIVNLIYVPLLLGGIGKAEYGLFQMIGSVIAYLNVINSTLSAGATRYYSKYYVLGDKDGMSNTLGILKRIYRWANFILSAAAVILTVTVRLVYAKSFTPWELTESCLLIAVLAVNLIVTMNNTISIAVITSHEEFVFLRATMLATTVLQPLLVLVAIKFFPYALTVSITQLIANTICRTIQHVYAERKLGMDSKLRWLDKDLEKGLLAFSGAIILAAVADQIFWKTDQLILGFMYGTGVVAVYSVGSQVVNAYLPLGTAVSSVFLPKVSQLWHKDHDIHAISELFTRVSRVALYPLLIVLTGFIVFGQTFIRLWAGPGYQDAYWVAVIELVPFTIDLAQNIGLTILQVLNKYGFRAEMYIVSAVLNIFLTIILAARFGSVGAAISSGIAMFISSGLILNWYYAARIRLDMKAYWASIARQTFPFIILCAAATWGWNALSFPARWGTLLLGIILYTLAFLIVAYLVSANSYERGLVRRAVGRLSRGKAISRKQHGKHA</sequence>
<evidence type="ECO:0000256" key="4">
    <source>
        <dbReference type="ARBA" id="ARBA00022989"/>
    </source>
</evidence>
<feature type="transmembrane region" description="Helical" evidence="6">
    <location>
        <begin position="423"/>
        <end position="444"/>
    </location>
</feature>
<feature type="transmembrane region" description="Helical" evidence="6">
    <location>
        <begin position="31"/>
        <end position="58"/>
    </location>
</feature>
<dbReference type="GO" id="GO:0005886">
    <property type="term" value="C:plasma membrane"/>
    <property type="evidence" value="ECO:0007669"/>
    <property type="project" value="UniProtKB-SubCell"/>
</dbReference>
<name>E6K1Z3_PARDN</name>
<dbReference type="InterPro" id="IPR050833">
    <property type="entry name" value="Poly_Biosynth_Transport"/>
</dbReference>
<gene>
    <name evidence="7" type="ORF">HMPREF0620_1466</name>
</gene>
<feature type="transmembrane region" description="Helical" evidence="6">
    <location>
        <begin position="367"/>
        <end position="386"/>
    </location>
</feature>
<keyword evidence="8" id="KW-1185">Reference proteome</keyword>
<feature type="transmembrane region" description="Helical" evidence="6">
    <location>
        <begin position="114"/>
        <end position="138"/>
    </location>
</feature>
<feature type="transmembrane region" description="Helical" evidence="6">
    <location>
        <begin position="145"/>
        <end position="166"/>
    </location>
</feature>
<evidence type="ECO:0000313" key="8">
    <source>
        <dbReference type="Proteomes" id="UP000004946"/>
    </source>
</evidence>
<keyword evidence="3 6" id="KW-0812">Transmembrane</keyword>
<evidence type="ECO:0000256" key="3">
    <source>
        <dbReference type="ARBA" id="ARBA00022692"/>
    </source>
</evidence>
<evidence type="ECO:0000313" key="7">
    <source>
        <dbReference type="EMBL" id="EFT82781.1"/>
    </source>
</evidence>
<proteinExistence type="predicted"/>
<dbReference type="eggNOG" id="COG2244">
    <property type="taxonomic scope" value="Bacteria"/>
</dbReference>
<feature type="transmembrane region" description="Helical" evidence="6">
    <location>
        <begin position="300"/>
        <end position="320"/>
    </location>
</feature>
<evidence type="ECO:0000256" key="2">
    <source>
        <dbReference type="ARBA" id="ARBA00022475"/>
    </source>
</evidence>
<dbReference type="EMBL" id="AEON01000002">
    <property type="protein sequence ID" value="EFT82781.1"/>
    <property type="molecule type" value="Genomic_DNA"/>
</dbReference>
<dbReference type="AlphaFoldDB" id="E6K1Z3"/>
<evidence type="ECO:0000256" key="6">
    <source>
        <dbReference type="SAM" id="Phobius"/>
    </source>
</evidence>
<feature type="transmembrane region" description="Helical" evidence="6">
    <location>
        <begin position="392"/>
        <end position="411"/>
    </location>
</feature>
<keyword evidence="4 6" id="KW-1133">Transmembrane helix</keyword>
<dbReference type="Pfam" id="PF13440">
    <property type="entry name" value="Polysacc_synt_3"/>
    <property type="match status" value="1"/>
</dbReference>
<dbReference type="RefSeq" id="WP_006290722.1">
    <property type="nucleotide sequence ID" value="NZ_AP012333.1"/>
</dbReference>
<organism evidence="7 8">
    <name type="scientific">Parascardovia denticolens DSM 10105 = JCM 12538</name>
    <dbReference type="NCBI Taxonomy" id="864564"/>
    <lineage>
        <taxon>Bacteria</taxon>
        <taxon>Bacillati</taxon>
        <taxon>Actinomycetota</taxon>
        <taxon>Actinomycetes</taxon>
        <taxon>Bifidobacteriales</taxon>
        <taxon>Bifidobacteriaceae</taxon>
        <taxon>Parascardovia</taxon>
    </lineage>
</organism>
<dbReference type="Proteomes" id="UP000004946">
    <property type="component" value="Chromosome"/>
</dbReference>
<dbReference type="PANTHER" id="PTHR30250">
    <property type="entry name" value="PST FAMILY PREDICTED COLANIC ACID TRANSPORTER"/>
    <property type="match status" value="1"/>
</dbReference>
<feature type="transmembrane region" description="Helical" evidence="6">
    <location>
        <begin position="172"/>
        <end position="194"/>
    </location>
</feature>
<dbReference type="HOGENOM" id="CLU_040010_0_0_11"/>
<feature type="transmembrane region" description="Helical" evidence="6">
    <location>
        <begin position="79"/>
        <end position="102"/>
    </location>
</feature>
<feature type="transmembrane region" description="Helical" evidence="6">
    <location>
        <begin position="239"/>
        <end position="263"/>
    </location>
</feature>
<protein>
    <submittedName>
        <fullName evidence="7">Polysaccharide biosynthesis protein</fullName>
    </submittedName>
</protein>
<feature type="transmembrane region" description="Helical" evidence="6">
    <location>
        <begin position="7"/>
        <end position="25"/>
    </location>
</feature>
<evidence type="ECO:0000256" key="1">
    <source>
        <dbReference type="ARBA" id="ARBA00004651"/>
    </source>
</evidence>
<accession>E6K1Z3</accession>
<keyword evidence="5 6" id="KW-0472">Membrane</keyword>
<feature type="transmembrane region" description="Helical" evidence="6">
    <location>
        <begin position="332"/>
        <end position="355"/>
    </location>
</feature>
<dbReference type="PANTHER" id="PTHR30250:SF11">
    <property type="entry name" value="O-ANTIGEN TRANSPORTER-RELATED"/>
    <property type="match status" value="1"/>
</dbReference>